<comment type="caution">
    <text evidence="1">The sequence shown here is derived from an EMBL/GenBank/DDBJ whole genome shotgun (WGS) entry which is preliminary data.</text>
</comment>
<protein>
    <submittedName>
        <fullName evidence="1">Uncharacterized protein</fullName>
    </submittedName>
</protein>
<keyword evidence="2" id="KW-1185">Reference proteome</keyword>
<name>A0A5J5D8R7_9PERO</name>
<evidence type="ECO:0000313" key="1">
    <source>
        <dbReference type="EMBL" id="KAA8589340.1"/>
    </source>
</evidence>
<organism evidence="1 2">
    <name type="scientific">Etheostoma spectabile</name>
    <name type="common">orangethroat darter</name>
    <dbReference type="NCBI Taxonomy" id="54343"/>
    <lineage>
        <taxon>Eukaryota</taxon>
        <taxon>Metazoa</taxon>
        <taxon>Chordata</taxon>
        <taxon>Craniata</taxon>
        <taxon>Vertebrata</taxon>
        <taxon>Euteleostomi</taxon>
        <taxon>Actinopterygii</taxon>
        <taxon>Neopterygii</taxon>
        <taxon>Teleostei</taxon>
        <taxon>Neoteleostei</taxon>
        <taxon>Acanthomorphata</taxon>
        <taxon>Eupercaria</taxon>
        <taxon>Perciformes</taxon>
        <taxon>Percoidei</taxon>
        <taxon>Percidae</taxon>
        <taxon>Etheostomatinae</taxon>
        <taxon>Etheostoma</taxon>
    </lineage>
</organism>
<gene>
    <name evidence="1" type="ORF">FQN60_012705</name>
</gene>
<dbReference type="EMBL" id="VOFY01000009">
    <property type="protein sequence ID" value="KAA8589340.1"/>
    <property type="molecule type" value="Genomic_DNA"/>
</dbReference>
<sequence length="152" mass="15862">MAELADGVRVGARIQLPVGGSVLVGHVGDAIRLVGGVGEGVAAAGRVRAGRMGIVVVVLVQFGAERFDDLLCEQRRPLPVGESLQQQQLPLLSPPLPQGEGEQGVSSPLSLLMSSVAVCVSGDDRARLIGLAAEVPTPPDRVGYQVRWRGRV</sequence>
<reference evidence="1 2" key="1">
    <citation type="submission" date="2019-08" db="EMBL/GenBank/DDBJ databases">
        <title>A chromosome-level genome assembly, high-density linkage maps, and genome scans reveal the genomic architecture of hybrid incompatibilities underlying speciation via character displacement in darters (Percidae: Etheostominae).</title>
        <authorList>
            <person name="Moran R.L."/>
            <person name="Catchen J.M."/>
            <person name="Fuller R.C."/>
        </authorList>
    </citation>
    <scope>NUCLEOTIDE SEQUENCE [LARGE SCALE GENOMIC DNA]</scope>
    <source>
        <strain evidence="1">EspeVRDwgs_2016</strain>
        <tissue evidence="1">Muscle</tissue>
    </source>
</reference>
<dbReference type="AlphaFoldDB" id="A0A5J5D8R7"/>
<proteinExistence type="predicted"/>
<evidence type="ECO:0000313" key="2">
    <source>
        <dbReference type="Proteomes" id="UP000327493"/>
    </source>
</evidence>
<dbReference type="Proteomes" id="UP000327493">
    <property type="component" value="Chromosome 9"/>
</dbReference>
<accession>A0A5J5D8R7</accession>